<accession>K0IDI8</accession>
<feature type="compositionally biased region" description="Basic and acidic residues" evidence="1">
    <location>
        <begin position="54"/>
        <end position="66"/>
    </location>
</feature>
<dbReference type="HOGENOM" id="CLU_2679060_0_0_2"/>
<dbReference type="EMBL" id="CP002408">
    <property type="protein sequence ID" value="AFU57720.1"/>
    <property type="molecule type" value="Genomic_DNA"/>
</dbReference>
<dbReference type="BioCyc" id="CNIT1237085:G1324-776-MONOMER"/>
<name>K0IDI8_NITGG</name>
<dbReference type="AlphaFoldDB" id="K0IDI8"/>
<dbReference type="RefSeq" id="WP_015018265.1">
    <property type="nucleotide sequence ID" value="NC_018719.1"/>
</dbReference>
<dbReference type="Proteomes" id="UP000008037">
    <property type="component" value="Chromosome"/>
</dbReference>
<gene>
    <name evidence="2" type="ordered locus">Ngar_c07780</name>
</gene>
<evidence type="ECO:0000313" key="3">
    <source>
        <dbReference type="Proteomes" id="UP000008037"/>
    </source>
</evidence>
<dbReference type="KEGG" id="nga:Ngar_c07780"/>
<feature type="region of interest" description="Disordered" evidence="1">
    <location>
        <begin position="1"/>
        <end position="74"/>
    </location>
</feature>
<keyword evidence="3" id="KW-1185">Reference proteome</keyword>
<feature type="compositionally biased region" description="Polar residues" evidence="1">
    <location>
        <begin position="1"/>
        <end position="14"/>
    </location>
</feature>
<evidence type="ECO:0000256" key="1">
    <source>
        <dbReference type="SAM" id="MobiDB-lite"/>
    </source>
</evidence>
<evidence type="ECO:0000313" key="2">
    <source>
        <dbReference type="EMBL" id="AFU57720.1"/>
    </source>
</evidence>
<protein>
    <submittedName>
        <fullName evidence="2">Uncharacterized protein</fullName>
    </submittedName>
</protein>
<organism evidence="2 3">
    <name type="scientific">Nitrososphaera gargensis (strain Ga9.2)</name>
    <dbReference type="NCBI Taxonomy" id="1237085"/>
    <lineage>
        <taxon>Archaea</taxon>
        <taxon>Nitrososphaerota</taxon>
        <taxon>Nitrososphaeria</taxon>
        <taxon>Nitrososphaerales</taxon>
        <taxon>Nitrososphaeraceae</taxon>
        <taxon>Nitrososphaera</taxon>
    </lineage>
</organism>
<sequence length="74" mass="8211">MQSQQPVANSNTATELVKKKKGEKKLHRGTRAHTHIVLSVSGAATDKAQNLRDGSSKRRQENHVIRQEPQTLQG</sequence>
<reference evidence="2 3" key="1">
    <citation type="journal article" date="2012" name="Environ. Microbiol.">
        <title>The genome of the ammonia-oxidizing Candidatus Nitrososphaera gargensis: insights into metabolic versatility and environmental adaptations.</title>
        <authorList>
            <person name="Spang A."/>
            <person name="Poehlein A."/>
            <person name="Offre P."/>
            <person name="Zumbragel S."/>
            <person name="Haider S."/>
            <person name="Rychlik N."/>
            <person name="Nowka B."/>
            <person name="Schmeisser C."/>
            <person name="Lebedeva E.V."/>
            <person name="Rattei T."/>
            <person name="Bohm C."/>
            <person name="Schmid M."/>
            <person name="Galushko A."/>
            <person name="Hatzenpichler R."/>
            <person name="Weinmaier T."/>
            <person name="Daniel R."/>
            <person name="Schleper C."/>
            <person name="Spieck E."/>
            <person name="Streit W."/>
            <person name="Wagner M."/>
        </authorList>
    </citation>
    <scope>NUCLEOTIDE SEQUENCE [LARGE SCALE GENOMIC DNA]</scope>
    <source>
        <strain evidence="3">Ga9.2</strain>
    </source>
</reference>
<dbReference type="GeneID" id="13795173"/>
<proteinExistence type="predicted"/>
<dbReference type="InParanoid" id="K0IDI8"/>
<feature type="compositionally biased region" description="Basic residues" evidence="1">
    <location>
        <begin position="18"/>
        <end position="34"/>
    </location>
</feature>